<feature type="non-terminal residue" evidence="1">
    <location>
        <position position="1"/>
    </location>
</feature>
<comment type="caution">
    <text evidence="1">The sequence shown here is derived from an EMBL/GenBank/DDBJ whole genome shotgun (WGS) entry which is preliminary data.</text>
</comment>
<accession>A0AA35RNZ0</accession>
<dbReference type="GO" id="GO:0005737">
    <property type="term" value="C:cytoplasm"/>
    <property type="evidence" value="ECO:0007669"/>
    <property type="project" value="TreeGrafter"/>
</dbReference>
<keyword evidence="2" id="KW-1185">Reference proteome</keyword>
<dbReference type="InterPro" id="IPR023214">
    <property type="entry name" value="HAD_sf"/>
</dbReference>
<evidence type="ECO:0000313" key="1">
    <source>
        <dbReference type="EMBL" id="CAI8015060.1"/>
    </source>
</evidence>
<reference evidence="1" key="1">
    <citation type="submission" date="2023-03" db="EMBL/GenBank/DDBJ databases">
        <authorList>
            <person name="Steffen K."/>
            <person name="Cardenas P."/>
        </authorList>
    </citation>
    <scope>NUCLEOTIDE SEQUENCE</scope>
</reference>
<dbReference type="SUPFAM" id="SSF56784">
    <property type="entry name" value="HAD-like"/>
    <property type="match status" value="1"/>
</dbReference>
<dbReference type="AlphaFoldDB" id="A0AA35RNZ0"/>
<dbReference type="GO" id="GO:0008253">
    <property type="term" value="F:5'-nucleotidase activity"/>
    <property type="evidence" value="ECO:0007669"/>
    <property type="project" value="TreeGrafter"/>
</dbReference>
<proteinExistence type="predicted"/>
<dbReference type="PANTHER" id="PTHR13045">
    <property type="entry name" value="5'-NUCLEOTIDASE"/>
    <property type="match status" value="1"/>
</dbReference>
<dbReference type="Proteomes" id="UP001174909">
    <property type="component" value="Unassembled WGS sequence"/>
</dbReference>
<dbReference type="Gene3D" id="3.40.50.1000">
    <property type="entry name" value="HAD superfamily/HAD-like"/>
    <property type="match status" value="1"/>
</dbReference>
<evidence type="ECO:0000313" key="2">
    <source>
        <dbReference type="Proteomes" id="UP001174909"/>
    </source>
</evidence>
<dbReference type="PANTHER" id="PTHR13045:SF0">
    <property type="entry name" value="7-METHYLGUANOSINE PHOSPHATE-SPECIFIC 5'-NUCLEOTIDASE"/>
    <property type="match status" value="1"/>
</dbReference>
<gene>
    <name evidence="1" type="ORF">GBAR_LOCUS9372</name>
</gene>
<dbReference type="EMBL" id="CASHTH010001416">
    <property type="protein sequence ID" value="CAI8015060.1"/>
    <property type="molecule type" value="Genomic_DNA"/>
</dbReference>
<name>A0AA35RNZ0_GEOBA</name>
<protein>
    <recommendedName>
        <fullName evidence="3">5'-nucleotidase</fullName>
    </recommendedName>
</protein>
<organism evidence="1 2">
    <name type="scientific">Geodia barretti</name>
    <name type="common">Barrett's horny sponge</name>
    <dbReference type="NCBI Taxonomy" id="519541"/>
    <lineage>
        <taxon>Eukaryota</taxon>
        <taxon>Metazoa</taxon>
        <taxon>Porifera</taxon>
        <taxon>Demospongiae</taxon>
        <taxon>Heteroscleromorpha</taxon>
        <taxon>Tetractinellida</taxon>
        <taxon>Astrophorina</taxon>
        <taxon>Geodiidae</taxon>
        <taxon>Geodia</taxon>
    </lineage>
</organism>
<dbReference type="InterPro" id="IPR036412">
    <property type="entry name" value="HAD-like_sf"/>
</dbReference>
<evidence type="ECO:0008006" key="3">
    <source>
        <dbReference type="Google" id="ProtNLM"/>
    </source>
</evidence>
<sequence length="97" mass="10942">MDNISNHRTSALESVLAGAGVHVRNRDDVMQKVAAIAQDGPDKLLFLSDFDQTLTRYWVNGERGFTSYSNTHFSSHGQLCCNAPYVYPIQRLLKNLR</sequence>